<dbReference type="PROSITE" id="PS51257">
    <property type="entry name" value="PROKAR_LIPOPROTEIN"/>
    <property type="match status" value="1"/>
</dbReference>
<dbReference type="PATRIC" id="fig|1286632.3.peg.1959"/>
<organism evidence="2 3">
    <name type="scientific">Zhouia amylolytica AD3</name>
    <dbReference type="NCBI Taxonomy" id="1286632"/>
    <lineage>
        <taxon>Bacteria</taxon>
        <taxon>Pseudomonadati</taxon>
        <taxon>Bacteroidota</taxon>
        <taxon>Flavobacteriia</taxon>
        <taxon>Flavobacteriales</taxon>
        <taxon>Flavobacteriaceae</taxon>
        <taxon>Zhouia</taxon>
    </lineage>
</organism>
<dbReference type="EMBL" id="AYXY01000020">
    <property type="protein sequence ID" value="ETN95210.1"/>
    <property type="molecule type" value="Genomic_DNA"/>
</dbReference>
<dbReference type="InterPro" id="IPR036761">
    <property type="entry name" value="TTHA0802/YceI-like_sf"/>
</dbReference>
<dbReference type="SUPFAM" id="SSF101874">
    <property type="entry name" value="YceI-like"/>
    <property type="match status" value="1"/>
</dbReference>
<feature type="domain" description="Lipid/polyisoprenoid-binding YceI-like" evidence="1">
    <location>
        <begin position="46"/>
        <end position="222"/>
    </location>
</feature>
<dbReference type="SMART" id="SM00867">
    <property type="entry name" value="YceI"/>
    <property type="match status" value="1"/>
</dbReference>
<dbReference type="RefSeq" id="WP_038265832.1">
    <property type="nucleotide sequence ID" value="NZ_AYXY01000020.1"/>
</dbReference>
<protein>
    <recommendedName>
        <fullName evidence="1">Lipid/polyisoprenoid-binding YceI-like domain-containing protein</fullName>
    </recommendedName>
</protein>
<evidence type="ECO:0000313" key="3">
    <source>
        <dbReference type="Proteomes" id="UP000018850"/>
    </source>
</evidence>
<evidence type="ECO:0000259" key="1">
    <source>
        <dbReference type="SMART" id="SM00867"/>
    </source>
</evidence>
<reference evidence="2 3" key="2">
    <citation type="journal article" date="2016" name="Genome Announc.">
        <title>Draft Genome Sequence of Zhouia amylolytica AD3, Isolated from Tidal Flat Sediment.</title>
        <authorList>
            <person name="Jia B."/>
            <person name="Jin H.M."/>
            <person name="Lee H.J."/>
            <person name="Jeon C.O."/>
        </authorList>
    </citation>
    <scope>NUCLEOTIDE SEQUENCE [LARGE SCALE GENOMIC DNA]</scope>
    <source>
        <strain evidence="2 3">AD3</strain>
    </source>
</reference>
<accession>W2UM23</accession>
<sequence length="224" mass="24294">MKKQSLKLAMVVVFAALSIACKNDKKNEAQTNEAEVAANSSEEAIKFNALPTESTIEWVGSKPTGSHTGTIAIESGVFSLKNDMIESGSFSIDMNSITVTDLEPGNGKENLEAHLKGNAEGKEDHFFNVKEHPKGSFEITGLKQAEGQTVLEGNLTLKGIKKNIAFPVNISVNENNIVVSSEVFTINRTDWGVNYGSKSIFEDLGDKFINDDIELKISIKANKA</sequence>
<keyword evidence="3" id="KW-1185">Reference proteome</keyword>
<reference evidence="3" key="1">
    <citation type="submission" date="2013-11" db="EMBL/GenBank/DDBJ databases">
        <title>Draft genome sequence from a member of Zhouia, isolated tidal flat.</title>
        <authorList>
            <person name="Jin H."/>
            <person name="Jeon C.O."/>
        </authorList>
    </citation>
    <scope>NUCLEOTIDE SEQUENCE [LARGE SCALE GENOMIC DNA]</scope>
    <source>
        <strain evidence="3">AD3</strain>
    </source>
</reference>
<evidence type="ECO:0000313" key="2">
    <source>
        <dbReference type="EMBL" id="ETN95210.1"/>
    </source>
</evidence>
<comment type="caution">
    <text evidence="2">The sequence shown here is derived from an EMBL/GenBank/DDBJ whole genome shotgun (WGS) entry which is preliminary data.</text>
</comment>
<dbReference type="Pfam" id="PF04264">
    <property type="entry name" value="YceI"/>
    <property type="match status" value="1"/>
</dbReference>
<dbReference type="Proteomes" id="UP000018850">
    <property type="component" value="Unassembled WGS sequence"/>
</dbReference>
<dbReference type="Gene3D" id="2.40.128.110">
    <property type="entry name" value="Lipid/polyisoprenoid-binding, YceI-like"/>
    <property type="match status" value="1"/>
</dbReference>
<dbReference type="PANTHER" id="PTHR34406">
    <property type="entry name" value="PROTEIN YCEI"/>
    <property type="match status" value="1"/>
</dbReference>
<dbReference type="AlphaFoldDB" id="W2UM23"/>
<proteinExistence type="predicted"/>
<dbReference type="STRING" id="376730.SAMN04487906_1285"/>
<name>W2UM23_9FLAO</name>
<dbReference type="InterPro" id="IPR007372">
    <property type="entry name" value="Lipid/polyisoprenoid-bd_YceI"/>
</dbReference>
<dbReference type="eggNOG" id="COG2353">
    <property type="taxonomic scope" value="Bacteria"/>
</dbReference>
<gene>
    <name evidence="2" type="ORF">P278_19650</name>
</gene>
<dbReference type="PANTHER" id="PTHR34406:SF1">
    <property type="entry name" value="PROTEIN YCEI"/>
    <property type="match status" value="1"/>
</dbReference>